<dbReference type="SUPFAM" id="SSF53335">
    <property type="entry name" value="S-adenosyl-L-methionine-dependent methyltransferases"/>
    <property type="match status" value="1"/>
</dbReference>
<keyword evidence="3" id="KW-0489">Methyltransferase</keyword>
<keyword evidence="3" id="KW-0808">Transferase</keyword>
<dbReference type="PATRIC" id="fig|301375.6.peg.629"/>
<name>A0A101IIV4_9EURY</name>
<evidence type="ECO:0000259" key="1">
    <source>
        <dbReference type="Pfam" id="PF13847"/>
    </source>
</evidence>
<proteinExistence type="predicted"/>
<evidence type="ECO:0000313" key="3">
    <source>
        <dbReference type="EMBL" id="KUK95959.1"/>
    </source>
</evidence>
<dbReference type="Proteomes" id="UP000053961">
    <property type="component" value="Unassembled WGS sequence"/>
</dbReference>
<evidence type="ECO:0000313" key="4">
    <source>
        <dbReference type="Proteomes" id="UP000053961"/>
    </source>
</evidence>
<dbReference type="GO" id="GO:0032259">
    <property type="term" value="P:methylation"/>
    <property type="evidence" value="ECO:0007669"/>
    <property type="project" value="UniProtKB-KW"/>
</dbReference>
<feature type="domain" description="Methyltransferase" evidence="1">
    <location>
        <begin position="143"/>
        <end position="250"/>
    </location>
</feature>
<dbReference type="EMBL" id="LGFT01000017">
    <property type="protein sequence ID" value="KUK44708.1"/>
    <property type="molecule type" value="Genomic_DNA"/>
</dbReference>
<dbReference type="EMBL" id="LGHB01000023">
    <property type="protein sequence ID" value="KUK95959.1"/>
    <property type="molecule type" value="Genomic_DNA"/>
</dbReference>
<reference evidence="4 5" key="2">
    <citation type="journal article" date="2015" name="MBio">
        <title>Genome-Resolved Metagenomic Analysis Reveals Roles for Candidate Phyla and Other Microbial Community Members in Biogeochemical Transformations in Oil Reservoirs.</title>
        <authorList>
            <person name="Hu P."/>
            <person name="Tom L."/>
            <person name="Singh A."/>
            <person name="Thomas B.C."/>
            <person name="Baker B.J."/>
            <person name="Piceno Y.M."/>
            <person name="Andersen G.L."/>
            <person name="Banfield J.F."/>
        </authorList>
    </citation>
    <scope>NUCLEOTIDE SEQUENCE [LARGE SCALE GENOMIC DNA]</scope>
    <source>
        <strain evidence="2">57_489</strain>
    </source>
</reference>
<sequence>MFVEIGTVRNCVEAGDLHHLALFKDSISEIQLNKKEDLPAYFSPEYSHYLVAHAPFEALPSEYGKEWSMRFSSRLGVSIVERIGAESGAIYVKGLMAANGSEVYAVLPFTSIDAAASVDATFPDPRPLSARRRAWPKVLPELKGERILDVGCGFGSQTLDVGEANPSSQVFGIDIYDPQMCQARMNAEALGIKNVTFRTASVYRLPFEGGCFETIYSFFMLHHLEDIPKGLSEIRRVLREEGRYLATEPLGHHHGPNYSGTEWARIFREAGFSAEVEVREEAVIIRARKEDE</sequence>
<dbReference type="PANTHER" id="PTHR43591">
    <property type="entry name" value="METHYLTRANSFERASE"/>
    <property type="match status" value="1"/>
</dbReference>
<evidence type="ECO:0000313" key="2">
    <source>
        <dbReference type="EMBL" id="KUK44708.1"/>
    </source>
</evidence>
<evidence type="ECO:0000313" key="5">
    <source>
        <dbReference type="Proteomes" id="UP000057043"/>
    </source>
</evidence>
<dbReference type="CDD" id="cd02440">
    <property type="entry name" value="AdoMet_MTases"/>
    <property type="match status" value="1"/>
</dbReference>
<comment type="caution">
    <text evidence="3">The sequence shown here is derived from an EMBL/GenBank/DDBJ whole genome shotgun (WGS) entry which is preliminary data.</text>
</comment>
<dbReference type="Gene3D" id="3.40.50.150">
    <property type="entry name" value="Vaccinia Virus protein VP39"/>
    <property type="match status" value="1"/>
</dbReference>
<gene>
    <name evidence="2" type="ORF">XD72_0882</name>
    <name evidence="3" type="ORF">XE07_1486</name>
</gene>
<reference evidence="3" key="1">
    <citation type="journal article" date="2015" name="MBio">
        <title>Genome-resolved metagenomic analysis reveals roles for candidate phyla and other microbial community members in biogeochemical transformations in oil reservoirs.</title>
        <authorList>
            <person name="Hu P."/>
            <person name="Tom L."/>
            <person name="Singh A."/>
            <person name="Thomas B.C."/>
            <person name="Baker B.J."/>
            <person name="Piceno Y.M."/>
            <person name="Andersen G.L."/>
            <person name="Banfield J.F."/>
        </authorList>
    </citation>
    <scope>NUCLEOTIDE SEQUENCE [LARGE SCALE GENOMIC DNA]</scope>
    <source>
        <strain evidence="3">56_747</strain>
    </source>
</reference>
<dbReference type="InterPro" id="IPR025714">
    <property type="entry name" value="Methyltranfer_dom"/>
</dbReference>
<dbReference type="GO" id="GO:0008168">
    <property type="term" value="F:methyltransferase activity"/>
    <property type="evidence" value="ECO:0007669"/>
    <property type="project" value="UniProtKB-KW"/>
</dbReference>
<protein>
    <submittedName>
        <fullName evidence="3">UbiE/COQ5 methyltransferase</fullName>
    </submittedName>
</protein>
<dbReference type="Proteomes" id="UP000057043">
    <property type="component" value="Unassembled WGS sequence"/>
</dbReference>
<accession>A0A101IIV4</accession>
<organism evidence="3 4">
    <name type="scientific">Methanothrix harundinacea</name>
    <dbReference type="NCBI Taxonomy" id="301375"/>
    <lineage>
        <taxon>Archaea</taxon>
        <taxon>Methanobacteriati</taxon>
        <taxon>Methanobacteriota</taxon>
        <taxon>Stenosarchaea group</taxon>
        <taxon>Methanomicrobia</taxon>
        <taxon>Methanotrichales</taxon>
        <taxon>Methanotrichaceae</taxon>
        <taxon>Methanothrix</taxon>
    </lineage>
</organism>
<dbReference type="InterPro" id="IPR029063">
    <property type="entry name" value="SAM-dependent_MTases_sf"/>
</dbReference>
<dbReference type="Pfam" id="PF13847">
    <property type="entry name" value="Methyltransf_31"/>
    <property type="match status" value="1"/>
</dbReference>
<dbReference type="AlphaFoldDB" id="A0A101IIV4"/>